<dbReference type="SUPFAM" id="SSF47598">
    <property type="entry name" value="Ribbon-helix-helix"/>
    <property type="match status" value="1"/>
</dbReference>
<dbReference type="EMBL" id="QFPW01000027">
    <property type="protein sequence ID" value="PZQ46298.1"/>
    <property type="molecule type" value="Genomic_DNA"/>
</dbReference>
<evidence type="ECO:0000313" key="2">
    <source>
        <dbReference type="EMBL" id="PZQ46298.1"/>
    </source>
</evidence>
<sequence>MARAIIKVPGSYGALRASLEIPMPEAEPAPPPSEPAPRATAEAKPRRAARAEGGARAEAGAAREITAPGSEAPAAATRKRVARANEYGIRVPYPAPGSNPAFDEVVRVYGEATAVKLIFKRAMDKLLEAGSDAFALAEEPTYETDGRQFTTTRALPEALLEAARRRIDPMALRPSGYLARWICVSAMGAELAALRR</sequence>
<reference evidence="2 3" key="1">
    <citation type="submission" date="2017-08" db="EMBL/GenBank/DDBJ databases">
        <title>Infants hospitalized years apart are colonized by the same room-sourced microbial strains.</title>
        <authorList>
            <person name="Brooks B."/>
            <person name="Olm M.R."/>
            <person name="Firek B.A."/>
            <person name="Baker R."/>
            <person name="Thomas B.C."/>
            <person name="Morowitz M.J."/>
            <person name="Banfield J.F."/>
        </authorList>
    </citation>
    <scope>NUCLEOTIDE SEQUENCE [LARGE SCALE GENOMIC DNA]</scope>
    <source>
        <strain evidence="2">S2_005_002_R2_34</strain>
    </source>
</reference>
<feature type="compositionally biased region" description="Basic and acidic residues" evidence="1">
    <location>
        <begin position="41"/>
        <end position="55"/>
    </location>
</feature>
<dbReference type="Gene3D" id="1.10.1220.190">
    <property type="entry name" value="VirC2, RHH domain"/>
    <property type="match status" value="1"/>
</dbReference>
<dbReference type="InterPro" id="IPR010985">
    <property type="entry name" value="Ribbon_hlx_hlx"/>
</dbReference>
<evidence type="ECO:0000256" key="1">
    <source>
        <dbReference type="SAM" id="MobiDB-lite"/>
    </source>
</evidence>
<comment type="caution">
    <text evidence="2">The sequence shown here is derived from an EMBL/GenBank/DDBJ whole genome shotgun (WGS) entry which is preliminary data.</text>
</comment>
<dbReference type="AlphaFoldDB" id="A0A2W5N0Y0"/>
<accession>A0A2W5N0Y0</accession>
<protein>
    <submittedName>
        <fullName evidence="2">Uncharacterized protein</fullName>
    </submittedName>
</protein>
<organism evidence="2 3">
    <name type="scientific">Rhodovulum sulfidophilum</name>
    <name type="common">Rhodobacter sulfidophilus</name>
    <dbReference type="NCBI Taxonomy" id="35806"/>
    <lineage>
        <taxon>Bacteria</taxon>
        <taxon>Pseudomonadati</taxon>
        <taxon>Pseudomonadota</taxon>
        <taxon>Alphaproteobacteria</taxon>
        <taxon>Rhodobacterales</taxon>
        <taxon>Paracoccaceae</taxon>
        <taxon>Rhodovulum</taxon>
    </lineage>
</organism>
<dbReference type="Proteomes" id="UP000249185">
    <property type="component" value="Unassembled WGS sequence"/>
</dbReference>
<name>A0A2W5N0Y0_RHOSU</name>
<evidence type="ECO:0000313" key="3">
    <source>
        <dbReference type="Proteomes" id="UP000249185"/>
    </source>
</evidence>
<feature type="compositionally biased region" description="Pro residues" evidence="1">
    <location>
        <begin position="25"/>
        <end position="35"/>
    </location>
</feature>
<proteinExistence type="predicted"/>
<dbReference type="InterPro" id="IPR038473">
    <property type="entry name" value="VirC2_C_sf"/>
</dbReference>
<dbReference type="GO" id="GO:0006355">
    <property type="term" value="P:regulation of DNA-templated transcription"/>
    <property type="evidence" value="ECO:0007669"/>
    <property type="project" value="InterPro"/>
</dbReference>
<feature type="region of interest" description="Disordered" evidence="1">
    <location>
        <begin position="22"/>
        <end position="78"/>
    </location>
</feature>
<gene>
    <name evidence="2" type="ORF">DI556_20705</name>
</gene>